<name>A0ABW1EBI7_9BACT</name>
<evidence type="ECO:0000313" key="2">
    <source>
        <dbReference type="Proteomes" id="UP001596091"/>
    </source>
</evidence>
<reference evidence="2" key="1">
    <citation type="journal article" date="2019" name="Int. J. Syst. Evol. Microbiol.">
        <title>The Global Catalogue of Microorganisms (GCM) 10K type strain sequencing project: providing services to taxonomists for standard genome sequencing and annotation.</title>
        <authorList>
            <consortium name="The Broad Institute Genomics Platform"/>
            <consortium name="The Broad Institute Genome Sequencing Center for Infectious Disease"/>
            <person name="Wu L."/>
            <person name="Ma J."/>
        </authorList>
    </citation>
    <scope>NUCLEOTIDE SEQUENCE [LARGE SCALE GENOMIC DNA]</scope>
    <source>
        <strain evidence="2">JCM 4087</strain>
    </source>
</reference>
<keyword evidence="2" id="KW-1185">Reference proteome</keyword>
<proteinExistence type="predicted"/>
<accession>A0ABW1EBI7</accession>
<gene>
    <name evidence="1" type="ORF">ACFPT7_03900</name>
</gene>
<evidence type="ECO:0000313" key="1">
    <source>
        <dbReference type="EMBL" id="MFC5861423.1"/>
    </source>
</evidence>
<dbReference type="RefSeq" id="WP_263333720.1">
    <property type="nucleotide sequence ID" value="NZ_JAGSYH010000002.1"/>
</dbReference>
<protein>
    <submittedName>
        <fullName evidence="1">DUF169 domain-containing protein</fullName>
    </submittedName>
</protein>
<comment type="caution">
    <text evidence="1">The sequence shown here is derived from an EMBL/GenBank/DDBJ whole genome shotgun (WGS) entry which is preliminary data.</text>
</comment>
<dbReference type="EMBL" id="JBHSPH010000001">
    <property type="protein sequence ID" value="MFC5861423.1"/>
    <property type="molecule type" value="Genomic_DNA"/>
</dbReference>
<sequence length="253" mass="27169">MREYAALAEELNNLLQLRQPAIAISFSDSIPAGVSIYTGSAPAGCRFWQEAAQSSFATSSADHSLCAIGVHTHNLEPSPEQQTDLMDALKVFADLGYVRQEDIPQIPVLQSRARHVVYAPLATPSLQPDVVLLFVSPNQMLLLSEAVQQVEGHNAPALGRPACAVVPQVVNSGRAAVSMGCCGARAYLDNFTDDVAIFALPGATLAAYVERLRILASANTVLSRFHQLRRADVYAGSRPSIQTSLEHFAASQQ</sequence>
<dbReference type="Proteomes" id="UP001596091">
    <property type="component" value="Unassembled WGS sequence"/>
</dbReference>
<dbReference type="PANTHER" id="PTHR37954">
    <property type="entry name" value="BLL4979 PROTEIN"/>
    <property type="match status" value="1"/>
</dbReference>
<dbReference type="Pfam" id="PF02596">
    <property type="entry name" value="DUF169"/>
    <property type="match status" value="1"/>
</dbReference>
<dbReference type="PANTHER" id="PTHR37954:SF3">
    <property type="entry name" value="DUF169 DOMAIN-CONTAINING PROTEIN"/>
    <property type="match status" value="1"/>
</dbReference>
<dbReference type="InterPro" id="IPR003748">
    <property type="entry name" value="DUF169"/>
</dbReference>
<organism evidence="1 2">
    <name type="scientific">Acidicapsa dinghuensis</name>
    <dbReference type="NCBI Taxonomy" id="2218256"/>
    <lineage>
        <taxon>Bacteria</taxon>
        <taxon>Pseudomonadati</taxon>
        <taxon>Acidobacteriota</taxon>
        <taxon>Terriglobia</taxon>
        <taxon>Terriglobales</taxon>
        <taxon>Acidobacteriaceae</taxon>
        <taxon>Acidicapsa</taxon>
    </lineage>
</organism>